<evidence type="ECO:0000313" key="1">
    <source>
        <dbReference type="EMBL" id="MBH0113267.1"/>
    </source>
</evidence>
<proteinExistence type="predicted"/>
<name>A0A931HCH0_9SPHN</name>
<accession>A0A931HCH0</accession>
<dbReference type="EMBL" id="JADZGI010000001">
    <property type="protein sequence ID" value="MBH0113267.1"/>
    <property type="molecule type" value="Genomic_DNA"/>
</dbReference>
<evidence type="ECO:0000313" key="2">
    <source>
        <dbReference type="Proteomes" id="UP000617634"/>
    </source>
</evidence>
<sequence length="184" mass="20072">MMPDTFKLRVLKAMTAAFKEISPADGYQCDLSDFDPGDGVPVSRVYRGRAWFGENDPDTLVSVLEAPENAQMLGEPPASATAGECDWGLLVQGFVEDDPVNPTDSAYPLLADLRRRLAAERVRKAPDRLHQPAPFGFGGPGPNRITEVRFGSGVVRPADEVSSKSWLWLPVTLRIVEDAADPYA</sequence>
<comment type="caution">
    <text evidence="1">The sequence shown here is derived from an EMBL/GenBank/DDBJ whole genome shotgun (WGS) entry which is preliminary data.</text>
</comment>
<reference evidence="1" key="1">
    <citation type="submission" date="2020-11" db="EMBL/GenBank/DDBJ databases">
        <title>Novosphingobium aureum sp. nov., a marine bacterium isolated from sediment of a salt flat.</title>
        <authorList>
            <person name="Yoo Y."/>
            <person name="Kim J.-J."/>
        </authorList>
    </citation>
    <scope>NUCLEOTIDE SEQUENCE</scope>
    <source>
        <strain evidence="1">YJ-S2-02</strain>
    </source>
</reference>
<dbReference type="Proteomes" id="UP000617634">
    <property type="component" value="Unassembled WGS sequence"/>
</dbReference>
<keyword evidence="2" id="KW-1185">Reference proteome</keyword>
<organism evidence="1 2">
    <name type="scientific">Novosphingobium aureum</name>
    <dbReference type="NCBI Taxonomy" id="2792964"/>
    <lineage>
        <taxon>Bacteria</taxon>
        <taxon>Pseudomonadati</taxon>
        <taxon>Pseudomonadota</taxon>
        <taxon>Alphaproteobacteria</taxon>
        <taxon>Sphingomonadales</taxon>
        <taxon>Sphingomonadaceae</taxon>
        <taxon>Novosphingobium</taxon>
    </lineage>
</organism>
<protein>
    <submittedName>
        <fullName evidence="1">Uncharacterized protein</fullName>
    </submittedName>
</protein>
<gene>
    <name evidence="1" type="ORF">I5E68_09945</name>
</gene>
<dbReference type="AlphaFoldDB" id="A0A931HCH0"/>